<evidence type="ECO:0000256" key="6">
    <source>
        <dbReference type="ARBA" id="ARBA00023014"/>
    </source>
</evidence>
<dbReference type="InterPro" id="IPR042263">
    <property type="entry name" value="DPH1/DPH2_1"/>
</dbReference>
<evidence type="ECO:0000256" key="4">
    <source>
        <dbReference type="ARBA" id="ARBA00022723"/>
    </source>
</evidence>
<protein>
    <recommendedName>
        <fullName evidence="7">2-(3-amino-3-carboxypropyl)histidine synthase subunit 2</fullName>
    </recommendedName>
</protein>
<organism evidence="9 10">
    <name type="scientific">Cyberlindnera jadinii (strain ATCC 18201 / CBS 1600 / BCRC 20928 / JCM 3617 / NBRC 0987 / NRRL Y-1542)</name>
    <name type="common">Torula yeast</name>
    <name type="synonym">Candida utilis</name>
    <dbReference type="NCBI Taxonomy" id="983966"/>
    <lineage>
        <taxon>Eukaryota</taxon>
        <taxon>Fungi</taxon>
        <taxon>Dikarya</taxon>
        <taxon>Ascomycota</taxon>
        <taxon>Saccharomycotina</taxon>
        <taxon>Saccharomycetes</taxon>
        <taxon>Phaffomycetales</taxon>
        <taxon>Phaffomycetaceae</taxon>
        <taxon>Cyberlindnera</taxon>
    </lineage>
</organism>
<dbReference type="InterPro" id="IPR042265">
    <property type="entry name" value="DPH1/DPH2_3"/>
</dbReference>
<dbReference type="InterPro" id="IPR010014">
    <property type="entry name" value="DHP2"/>
</dbReference>
<gene>
    <name evidence="9" type="primary">DPH2</name>
    <name evidence="9" type="ORF">BN1211_4722</name>
</gene>
<dbReference type="EMBL" id="CDQK01000005">
    <property type="protein sequence ID" value="CEP24016.1"/>
    <property type="molecule type" value="Genomic_DNA"/>
</dbReference>
<dbReference type="UniPathway" id="UPA00559"/>
<evidence type="ECO:0000256" key="8">
    <source>
        <dbReference type="SAM" id="MobiDB-lite"/>
    </source>
</evidence>
<dbReference type="Gene3D" id="3.40.50.11840">
    <property type="entry name" value="Diphthamide synthesis DPH1/DPH2 domain 1"/>
    <property type="match status" value="1"/>
</dbReference>
<comment type="similarity">
    <text evidence="3 7">Belongs to the DPH1/DPH2 family. DPH2 subfamily.</text>
</comment>
<evidence type="ECO:0000313" key="9">
    <source>
        <dbReference type="EMBL" id="CEP24016.1"/>
    </source>
</evidence>
<evidence type="ECO:0000256" key="1">
    <source>
        <dbReference type="ARBA" id="ARBA00001966"/>
    </source>
</evidence>
<dbReference type="Gene3D" id="3.40.50.11860">
    <property type="entry name" value="Diphthamide synthesis DPH1/DPH2 domain 3"/>
    <property type="match status" value="1"/>
</dbReference>
<dbReference type="GO" id="GO:0005737">
    <property type="term" value="C:cytoplasm"/>
    <property type="evidence" value="ECO:0007669"/>
    <property type="project" value="UniProtKB-SubCell"/>
</dbReference>
<dbReference type="SFLD" id="SFLDF00408">
    <property type="entry name" value="Diphthamide_biosynthesis_famil"/>
    <property type="match status" value="1"/>
</dbReference>
<keyword evidence="6 7" id="KW-0411">Iron-sulfur</keyword>
<evidence type="ECO:0000256" key="5">
    <source>
        <dbReference type="ARBA" id="ARBA00023004"/>
    </source>
</evidence>
<dbReference type="Proteomes" id="UP000038830">
    <property type="component" value="Unassembled WGS sequence"/>
</dbReference>
<evidence type="ECO:0000256" key="3">
    <source>
        <dbReference type="ARBA" id="ARBA00006179"/>
    </source>
</evidence>
<name>A0A0H5C7A1_CYBJN</name>
<dbReference type="InterPro" id="IPR016435">
    <property type="entry name" value="DPH1/DPH2"/>
</dbReference>
<comment type="subcellular location">
    <subcellularLocation>
        <location evidence="7">Cytoplasm</location>
    </subcellularLocation>
</comment>
<dbReference type="GO" id="GO:0017183">
    <property type="term" value="P:protein histidyl modification to diphthamide"/>
    <property type="evidence" value="ECO:0007669"/>
    <property type="project" value="UniProtKB-UniPathway"/>
</dbReference>
<dbReference type="NCBIfam" id="TIGR00322">
    <property type="entry name" value="diphth2_R"/>
    <property type="match status" value="1"/>
</dbReference>
<comment type="function">
    <text evidence="7">Required for the first step of diphthamide biosynthesis, a post-translational modification of histidine which occurs in elongation factor 2. DPH1 and DPH2 transfer a 3-amino-3-carboxypropyl (ACP) group from S-adenosyl-L-methionine (SAM) to a histidine residue, the reaction is assisted by a reduction system comprising DPH3 and a NADH-dependent reductase. Facilitates the reduction of the catalytic iron-sulfur cluster found in the DPH1 subunit.</text>
</comment>
<dbReference type="SFLD" id="SFLDG01121">
    <property type="entry name" value="Diphthamide_biosynthesis"/>
    <property type="match status" value="1"/>
</dbReference>
<comment type="cofactor">
    <cofactor evidence="1">
        <name>[4Fe-4S] cluster</name>
        <dbReference type="ChEBI" id="CHEBI:49883"/>
    </cofactor>
</comment>
<accession>A0A0H5C7A1</accession>
<reference evidence="10" key="1">
    <citation type="journal article" date="2015" name="J. Biotechnol.">
        <title>The structure of the Cyberlindnera jadinii genome and its relation to Candida utilis analyzed by the occurrence of single nucleotide polymorphisms.</title>
        <authorList>
            <person name="Rupp O."/>
            <person name="Brinkrolf K."/>
            <person name="Buerth C."/>
            <person name="Kunigo M."/>
            <person name="Schneider J."/>
            <person name="Jaenicke S."/>
            <person name="Goesmann A."/>
            <person name="Puehler A."/>
            <person name="Jaeger K.-E."/>
            <person name="Ernst J.F."/>
        </authorList>
    </citation>
    <scope>NUCLEOTIDE SEQUENCE [LARGE SCALE GENOMIC DNA]</scope>
    <source>
        <strain evidence="10">ATCC 18201 / CBS 1600 / BCRC 20928 / JCM 3617 / NBRC 0987 / NRRL Y-1542</strain>
    </source>
</reference>
<dbReference type="GO" id="GO:0051536">
    <property type="term" value="F:iron-sulfur cluster binding"/>
    <property type="evidence" value="ECO:0007669"/>
    <property type="project" value="UniProtKB-KW"/>
</dbReference>
<keyword evidence="7" id="KW-0963">Cytoplasm</keyword>
<dbReference type="AlphaFoldDB" id="A0A0H5C7A1"/>
<dbReference type="GO" id="GO:0046872">
    <property type="term" value="F:metal ion binding"/>
    <property type="evidence" value="ECO:0007669"/>
    <property type="project" value="UniProtKB-KW"/>
</dbReference>
<dbReference type="Pfam" id="PF01866">
    <property type="entry name" value="Diphthamide_syn"/>
    <property type="match status" value="1"/>
</dbReference>
<dbReference type="GO" id="GO:0090560">
    <property type="term" value="F:2-(3-amino-3-carboxypropyl)histidine synthase activity"/>
    <property type="evidence" value="ECO:0007669"/>
    <property type="project" value="InterPro"/>
</dbReference>
<dbReference type="FunFam" id="3.40.50.11860:FF:000001">
    <property type="entry name" value="2-(3-amino-3-carboxypropyl)histidine synthase subunit 2"/>
    <property type="match status" value="1"/>
</dbReference>
<feature type="region of interest" description="Disordered" evidence="8">
    <location>
        <begin position="456"/>
        <end position="489"/>
    </location>
</feature>
<keyword evidence="4 7" id="KW-0479">Metal-binding</keyword>
<dbReference type="PANTHER" id="PTHR10762:SF2">
    <property type="entry name" value="2-(3-AMINO-3-CARBOXYPROPYL)HISTIDINE SYNTHASE SUBUNIT 2"/>
    <property type="match status" value="1"/>
</dbReference>
<proteinExistence type="inferred from homology"/>
<evidence type="ECO:0000313" key="10">
    <source>
        <dbReference type="Proteomes" id="UP000038830"/>
    </source>
</evidence>
<keyword evidence="5 7" id="KW-0408">Iron</keyword>
<dbReference type="SFLD" id="SFLDS00032">
    <property type="entry name" value="Radical_SAM_3-amino-3-carboxyp"/>
    <property type="match status" value="1"/>
</dbReference>
<dbReference type="PANTHER" id="PTHR10762">
    <property type="entry name" value="DIPHTHAMIDE BIOSYNTHESIS PROTEIN"/>
    <property type="match status" value="1"/>
</dbReference>
<evidence type="ECO:0000256" key="2">
    <source>
        <dbReference type="ARBA" id="ARBA00005156"/>
    </source>
</evidence>
<feature type="compositionally biased region" description="Acidic residues" evidence="8">
    <location>
        <begin position="457"/>
        <end position="467"/>
    </location>
</feature>
<dbReference type="NCBIfam" id="TIGR00272">
    <property type="entry name" value="DPH2"/>
    <property type="match status" value="1"/>
</dbReference>
<evidence type="ECO:0000256" key="7">
    <source>
        <dbReference type="RuleBase" id="RU364133"/>
    </source>
</evidence>
<sequence length="583" mass="65595">MTDIVAPSLSTYQDDVTFQRYEESKHERPYLGPGWEAHGDLTGKLNEYYSIPELCDYLKQKHHGKKRFKKITLQFPDALVADSAIVVQLIQKALEENDNHGDDVESTVVIEAVDHNDSHKHKEKDDCKKTCLNCKCSDDIEGEKDVKQQVWILADTAYSSCCIDEVAAGHVGSDIVVHFGDACLNTIQKLQAVYVFGKPYLELDRVVEKFKETYSTEDKVILMADAPYTRHLPELFNALTPFFANIAYTDIDLELANNAKIVGFESSSHREVFRFSSRVIKGLEELQEDDLSEFKLFHITTPQPPHLLFLSTKFSEMTTYEPMDNSTNSGPFPSLMKRYRYMQMARAAGTIGILVNTLSLRNTNEVIKTVSNKIREAGKKHYMFVVGKPNVAKLANFESIELWCILGCGQGGIILDQSNEFYKPIITPYELEMALNPVVTWTGQWCTGFDELLKEEQDAETNSDEDIPNSPDSKDDDEDDIPQFNPVTGKLISTSRPLRQIQHLEIDAVSQDSKDQGQLVKAFSKSLAIKGTVSTSAQYLQNRAWSGLGSDFTDTDVDPEGAVVEQGRGGVARGYDFDIRKDK</sequence>
<comment type="pathway">
    <text evidence="2 7">Protein modification; peptidyl-diphthamide biosynthesis.</text>
</comment>